<evidence type="ECO:0000256" key="12">
    <source>
        <dbReference type="SAM" id="Phobius"/>
    </source>
</evidence>
<feature type="region of interest" description="Disordered" evidence="11">
    <location>
        <begin position="593"/>
        <end position="619"/>
    </location>
</feature>
<evidence type="ECO:0000256" key="3">
    <source>
        <dbReference type="ARBA" id="ARBA00022692"/>
    </source>
</evidence>
<keyword evidence="7" id="KW-0675">Receptor</keyword>
<organism evidence="14 15">
    <name type="scientific">Symbiodinium natans</name>
    <dbReference type="NCBI Taxonomy" id="878477"/>
    <lineage>
        <taxon>Eukaryota</taxon>
        <taxon>Sar</taxon>
        <taxon>Alveolata</taxon>
        <taxon>Dinophyceae</taxon>
        <taxon>Suessiales</taxon>
        <taxon>Symbiodiniaceae</taxon>
        <taxon>Symbiodinium</taxon>
    </lineage>
</organism>
<feature type="domain" description="Ionotropic glutamate receptor C-terminal" evidence="13">
    <location>
        <begin position="259"/>
        <end position="539"/>
    </location>
</feature>
<evidence type="ECO:0000259" key="13">
    <source>
        <dbReference type="Pfam" id="PF00060"/>
    </source>
</evidence>
<dbReference type="InterPro" id="IPR015683">
    <property type="entry name" value="Ionotropic_Glu_rcpt"/>
</dbReference>
<dbReference type="PANTHER" id="PTHR18966">
    <property type="entry name" value="IONOTROPIC GLUTAMATE RECEPTOR"/>
    <property type="match status" value="1"/>
</dbReference>
<keyword evidence="10" id="KW-0407">Ion channel</keyword>
<evidence type="ECO:0000256" key="8">
    <source>
        <dbReference type="ARBA" id="ARBA00023180"/>
    </source>
</evidence>
<name>A0A812JNR2_9DINO</name>
<dbReference type="Proteomes" id="UP000604046">
    <property type="component" value="Unassembled WGS sequence"/>
</dbReference>
<dbReference type="InterPro" id="IPR001320">
    <property type="entry name" value="Iontro_rcpt_C"/>
</dbReference>
<dbReference type="GO" id="GO:0016020">
    <property type="term" value="C:membrane"/>
    <property type="evidence" value="ECO:0007669"/>
    <property type="project" value="UniProtKB-SubCell"/>
</dbReference>
<gene>
    <name evidence="14" type="primary">GLR2.2</name>
    <name evidence="14" type="ORF">SNAT2548_LOCUS7157</name>
</gene>
<proteinExistence type="predicted"/>
<evidence type="ECO:0000256" key="7">
    <source>
        <dbReference type="ARBA" id="ARBA00023170"/>
    </source>
</evidence>
<evidence type="ECO:0000256" key="2">
    <source>
        <dbReference type="ARBA" id="ARBA00022448"/>
    </source>
</evidence>
<evidence type="ECO:0000313" key="15">
    <source>
        <dbReference type="Proteomes" id="UP000604046"/>
    </source>
</evidence>
<keyword evidence="15" id="KW-1185">Reference proteome</keyword>
<feature type="transmembrane region" description="Helical" evidence="12">
    <location>
        <begin position="261"/>
        <end position="279"/>
    </location>
</feature>
<feature type="transmembrane region" description="Helical" evidence="12">
    <location>
        <begin position="327"/>
        <end position="353"/>
    </location>
</feature>
<keyword evidence="6 12" id="KW-0472">Membrane</keyword>
<keyword evidence="8" id="KW-0325">Glycoprotein</keyword>
<dbReference type="EMBL" id="CAJNDS010000491">
    <property type="protein sequence ID" value="CAE7211876.1"/>
    <property type="molecule type" value="Genomic_DNA"/>
</dbReference>
<dbReference type="Gene3D" id="3.40.190.10">
    <property type="entry name" value="Periplasmic binding protein-like II"/>
    <property type="match status" value="1"/>
</dbReference>
<dbReference type="OrthoDB" id="5984008at2759"/>
<evidence type="ECO:0000256" key="1">
    <source>
        <dbReference type="ARBA" id="ARBA00004141"/>
    </source>
</evidence>
<accession>A0A812JNR2</accession>
<evidence type="ECO:0000256" key="10">
    <source>
        <dbReference type="ARBA" id="ARBA00023303"/>
    </source>
</evidence>
<dbReference type="GO" id="GO:0015276">
    <property type="term" value="F:ligand-gated monoatomic ion channel activity"/>
    <property type="evidence" value="ECO:0007669"/>
    <property type="project" value="InterPro"/>
</dbReference>
<evidence type="ECO:0000256" key="9">
    <source>
        <dbReference type="ARBA" id="ARBA00023286"/>
    </source>
</evidence>
<dbReference type="Pfam" id="PF00060">
    <property type="entry name" value="Lig_chan"/>
    <property type="match status" value="1"/>
</dbReference>
<keyword evidence="2" id="KW-0813">Transport</keyword>
<keyword evidence="9" id="KW-1071">Ligand-gated ion channel</keyword>
<sequence>MSRLAPECPCIDNSSAVYEQLRNEVEARGLPADYGTQGCKAYDAASCGDNARDCASQWCYVDMTLCPLNADLCEAEGGLRGSDSSPHCRSRPHDITALLNLSVYFSFETCGFVNLYDVKRHSASAGGYQLRAVVDPFPPWVLERNSTLGVLEYYGTSFDFFQEALNLFEPPAALQLLPGWATQKSRQLFRSSYTACVHDVAVGSFDVCIADLWLTPARHRLASFMPPIRQDLFYLVVPRKFEEVTLMSYLQRPFLPFTIDAWMGVFAFLCGMSVVLWVVKIWETPSSDRGGCKWSLEEFGVFLFGIWHDFLLGQSSHDVERGPTHKLFSLGFSFFILVTLASYTASLASMLVVQREASGEINSMADAEKAGIAVCAPAVLSETFSSLYTQATFQDCEGIEDCPRLLHAGRCGAMIASLDVIDSMHAGKIKQQDCDAVNSGAISEEVGRCSTNHLGQPRDDCDLLRVGDLIWSVPLSFPISDRLAHSMSWAVTRALSDGMFEAAKESGPNKAAFPVTQCTHTEDRSETDGLNLADLTGTIFISVFFVSFGLVCFVIEVMRRDGRRGIELVRRSTQSLIGHEPEAVAIGCDAEEETQLAPEPGPDPAPIVEPRESTSQASPFVEVADTRVGI</sequence>
<dbReference type="AlphaFoldDB" id="A0A812JNR2"/>
<dbReference type="Gene3D" id="1.10.287.70">
    <property type="match status" value="1"/>
</dbReference>
<keyword evidence="3 12" id="KW-0812">Transmembrane</keyword>
<evidence type="ECO:0000256" key="6">
    <source>
        <dbReference type="ARBA" id="ARBA00023136"/>
    </source>
</evidence>
<feature type="transmembrane region" description="Helical" evidence="12">
    <location>
        <begin position="535"/>
        <end position="555"/>
    </location>
</feature>
<keyword evidence="4 12" id="KW-1133">Transmembrane helix</keyword>
<dbReference type="SUPFAM" id="SSF53850">
    <property type="entry name" value="Periplasmic binding protein-like II"/>
    <property type="match status" value="1"/>
</dbReference>
<evidence type="ECO:0000256" key="11">
    <source>
        <dbReference type="SAM" id="MobiDB-lite"/>
    </source>
</evidence>
<evidence type="ECO:0000256" key="5">
    <source>
        <dbReference type="ARBA" id="ARBA00023065"/>
    </source>
</evidence>
<keyword evidence="5" id="KW-0406">Ion transport</keyword>
<protein>
    <submittedName>
        <fullName evidence="14">GLR2.2 protein</fullName>
    </submittedName>
</protein>
<comment type="subcellular location">
    <subcellularLocation>
        <location evidence="1">Membrane</location>
        <topology evidence="1">Multi-pass membrane protein</topology>
    </subcellularLocation>
</comment>
<comment type="caution">
    <text evidence="14">The sequence shown here is derived from an EMBL/GenBank/DDBJ whole genome shotgun (WGS) entry which is preliminary data.</text>
</comment>
<evidence type="ECO:0000256" key="4">
    <source>
        <dbReference type="ARBA" id="ARBA00022989"/>
    </source>
</evidence>
<reference evidence="14" key="1">
    <citation type="submission" date="2021-02" db="EMBL/GenBank/DDBJ databases">
        <authorList>
            <person name="Dougan E. K."/>
            <person name="Rhodes N."/>
            <person name="Thang M."/>
            <person name="Chan C."/>
        </authorList>
    </citation>
    <scope>NUCLEOTIDE SEQUENCE</scope>
</reference>
<evidence type="ECO:0000313" key="14">
    <source>
        <dbReference type="EMBL" id="CAE7211876.1"/>
    </source>
</evidence>